<dbReference type="Proteomes" id="UP000243515">
    <property type="component" value="Unassembled WGS sequence"/>
</dbReference>
<dbReference type="PANTHER" id="PTHR46471">
    <property type="entry name" value="CHITIN DEACETYLASE"/>
    <property type="match status" value="1"/>
</dbReference>
<evidence type="ECO:0000256" key="1">
    <source>
        <dbReference type="ARBA" id="ARBA00001941"/>
    </source>
</evidence>
<feature type="disulfide bond" evidence="9">
    <location>
        <begin position="44"/>
        <end position="56"/>
    </location>
</feature>
<dbReference type="Gene3D" id="3.30.60.10">
    <property type="entry name" value="Endochitinase-like"/>
    <property type="match status" value="1"/>
</dbReference>
<dbReference type="InterPro" id="IPR002509">
    <property type="entry name" value="NODB_dom"/>
</dbReference>
<evidence type="ECO:0000256" key="3">
    <source>
        <dbReference type="ARBA" id="ARBA00022723"/>
    </source>
</evidence>
<evidence type="ECO:0000256" key="7">
    <source>
        <dbReference type="ARBA" id="ARBA00023277"/>
    </source>
</evidence>
<reference evidence="12 13" key="1">
    <citation type="journal article" date="2015" name="Environ. Microbiol.">
        <title>Metagenome sequence of Elaphomyces granulatus from sporocarp tissue reveals Ascomycota ectomycorrhizal fingerprints of genome expansion and a Proteobacteria-rich microbiome.</title>
        <authorList>
            <person name="Quandt C.A."/>
            <person name="Kohler A."/>
            <person name="Hesse C.N."/>
            <person name="Sharpton T.J."/>
            <person name="Martin F."/>
            <person name="Spatafora J.W."/>
        </authorList>
    </citation>
    <scope>NUCLEOTIDE SEQUENCE [LARGE SCALE GENOMIC DNA]</scope>
    <source>
        <strain evidence="12 13">OSC145934</strain>
    </source>
</reference>
<dbReference type="PROSITE" id="PS51677">
    <property type="entry name" value="NODB"/>
    <property type="match status" value="1"/>
</dbReference>
<evidence type="ECO:0000256" key="9">
    <source>
        <dbReference type="PROSITE-ProRule" id="PRU00261"/>
    </source>
</evidence>
<evidence type="ECO:0000256" key="8">
    <source>
        <dbReference type="ARBA" id="ARBA00023285"/>
    </source>
</evidence>
<feature type="non-terminal residue" evidence="12">
    <location>
        <position position="1"/>
    </location>
</feature>
<dbReference type="InterPro" id="IPR001002">
    <property type="entry name" value="Chitin-bd_1"/>
</dbReference>
<organism evidence="12 13">
    <name type="scientific">Elaphomyces granulatus</name>
    <dbReference type="NCBI Taxonomy" id="519963"/>
    <lineage>
        <taxon>Eukaryota</taxon>
        <taxon>Fungi</taxon>
        <taxon>Dikarya</taxon>
        <taxon>Ascomycota</taxon>
        <taxon>Pezizomycotina</taxon>
        <taxon>Eurotiomycetes</taxon>
        <taxon>Eurotiomycetidae</taxon>
        <taxon>Eurotiales</taxon>
        <taxon>Elaphomycetaceae</taxon>
        <taxon>Elaphomyces</taxon>
    </lineage>
</organism>
<dbReference type="AlphaFoldDB" id="A0A232LN09"/>
<protein>
    <recommendedName>
        <fullName evidence="14">NodB homology domain-containing protein</fullName>
    </recommendedName>
</protein>
<keyword evidence="6" id="KW-0843">Virulence</keyword>
<dbReference type="GO" id="GO:0016810">
    <property type="term" value="F:hydrolase activity, acting on carbon-nitrogen (but not peptide) bonds"/>
    <property type="evidence" value="ECO:0007669"/>
    <property type="project" value="InterPro"/>
</dbReference>
<evidence type="ECO:0000256" key="4">
    <source>
        <dbReference type="ARBA" id="ARBA00022729"/>
    </source>
</evidence>
<proteinExistence type="predicted"/>
<keyword evidence="13" id="KW-1185">Reference proteome</keyword>
<sequence length="324" mass="35906">EGPSARTHIPSSINVKEAFNFTSVPNNAAVFALGPRCGPGEGQCDHGLCCSPSGYCGNTKHYCISPGCQIDYGNCDASRTPEGGSTTNFPRLHLGEVPYGHGIFSCTVPKTIALTFDDGPNTYTGDLLDILDSFKAKATFFITGINSGKGEIDDFTLPWGRLIQRMHYSGHQIASHSWSHQDLSKITSSQRYDQMLKNEAALRNIFGAIPTYMRPPYSSCTINSGCLDDMGELGYHVTYYNVDTDDYNNDHPEYIQRSKDIFDRALAMQDPPGRPFLVIAHDVHKQTVYNLTSYILEKTYASGFSAVTVGECLGDPKYNWYRWI</sequence>
<evidence type="ECO:0008006" key="14">
    <source>
        <dbReference type="Google" id="ProtNLM"/>
    </source>
</evidence>
<dbReference type="Pfam" id="PF01522">
    <property type="entry name" value="Polysacc_deac_1"/>
    <property type="match status" value="1"/>
</dbReference>
<keyword evidence="2 9" id="KW-0147">Chitin-binding</keyword>
<dbReference type="SUPFAM" id="SSF88713">
    <property type="entry name" value="Glycoside hydrolase/deacetylase"/>
    <property type="match status" value="1"/>
</dbReference>
<dbReference type="SUPFAM" id="SSF57016">
    <property type="entry name" value="Plant lectins/antimicrobial peptides"/>
    <property type="match status" value="1"/>
</dbReference>
<dbReference type="InterPro" id="IPR018371">
    <property type="entry name" value="Chitin-binding_1_CS"/>
</dbReference>
<dbReference type="GO" id="GO:0008061">
    <property type="term" value="F:chitin binding"/>
    <property type="evidence" value="ECO:0007669"/>
    <property type="project" value="UniProtKB-UniRule"/>
</dbReference>
<keyword evidence="3" id="KW-0479">Metal-binding</keyword>
<dbReference type="PROSITE" id="PS50941">
    <property type="entry name" value="CHIT_BIND_I_2"/>
    <property type="match status" value="1"/>
</dbReference>
<dbReference type="InterPro" id="IPR011330">
    <property type="entry name" value="Glyco_hydro/deAcase_b/a-brl"/>
</dbReference>
<dbReference type="OrthoDB" id="407355at2759"/>
<dbReference type="PROSITE" id="PS00026">
    <property type="entry name" value="CHIT_BIND_I_1"/>
    <property type="match status" value="1"/>
</dbReference>
<feature type="domain" description="NodB homology" evidence="11">
    <location>
        <begin position="110"/>
        <end position="307"/>
    </location>
</feature>
<evidence type="ECO:0000259" key="11">
    <source>
        <dbReference type="PROSITE" id="PS51677"/>
    </source>
</evidence>
<keyword evidence="9" id="KW-1015">Disulfide bond</keyword>
<keyword evidence="7" id="KW-0119">Carbohydrate metabolism</keyword>
<dbReference type="GO" id="GO:0005975">
    <property type="term" value="P:carbohydrate metabolic process"/>
    <property type="evidence" value="ECO:0007669"/>
    <property type="project" value="InterPro"/>
</dbReference>
<evidence type="ECO:0000256" key="5">
    <source>
        <dbReference type="ARBA" id="ARBA00022801"/>
    </source>
</evidence>
<keyword evidence="8" id="KW-0170">Cobalt</keyword>
<dbReference type="CDD" id="cd00035">
    <property type="entry name" value="ChtBD1"/>
    <property type="match status" value="1"/>
</dbReference>
<dbReference type="GO" id="GO:0046872">
    <property type="term" value="F:metal ion binding"/>
    <property type="evidence" value="ECO:0007669"/>
    <property type="project" value="UniProtKB-KW"/>
</dbReference>
<dbReference type="PANTHER" id="PTHR46471:SF4">
    <property type="entry name" value="CHITIN DEACETYLASE"/>
    <property type="match status" value="1"/>
</dbReference>
<gene>
    <name evidence="12" type="ORF">Egran_06720</name>
</gene>
<dbReference type="InterPro" id="IPR036861">
    <property type="entry name" value="Endochitinase-like_sf"/>
</dbReference>
<evidence type="ECO:0000256" key="2">
    <source>
        <dbReference type="ARBA" id="ARBA00022669"/>
    </source>
</evidence>
<feature type="disulfide bond" evidence="9">
    <location>
        <begin position="49"/>
        <end position="63"/>
    </location>
</feature>
<dbReference type="EMBL" id="NPHW01006861">
    <property type="protein sequence ID" value="OXV05512.1"/>
    <property type="molecule type" value="Genomic_DNA"/>
</dbReference>
<dbReference type="CDD" id="cd10951">
    <property type="entry name" value="CE4_ClCDA_like"/>
    <property type="match status" value="1"/>
</dbReference>
<comment type="caution">
    <text evidence="12">The sequence shown here is derived from an EMBL/GenBank/DDBJ whole genome shotgun (WGS) entry which is preliminary data.</text>
</comment>
<accession>A0A232LN09</accession>
<keyword evidence="5" id="KW-0378">Hydrolase</keyword>
<evidence type="ECO:0000256" key="6">
    <source>
        <dbReference type="ARBA" id="ARBA00023026"/>
    </source>
</evidence>
<comment type="caution">
    <text evidence="9">Lacks conserved residue(s) required for the propagation of feature annotation.</text>
</comment>
<evidence type="ECO:0000313" key="13">
    <source>
        <dbReference type="Proteomes" id="UP000243515"/>
    </source>
</evidence>
<evidence type="ECO:0000259" key="10">
    <source>
        <dbReference type="PROSITE" id="PS50941"/>
    </source>
</evidence>
<dbReference type="Gene3D" id="3.20.20.370">
    <property type="entry name" value="Glycoside hydrolase/deacetylase"/>
    <property type="match status" value="1"/>
</dbReference>
<name>A0A232LN09_9EURO</name>
<comment type="cofactor">
    <cofactor evidence="1">
        <name>Co(2+)</name>
        <dbReference type="ChEBI" id="CHEBI:48828"/>
    </cofactor>
</comment>
<keyword evidence="4" id="KW-0732">Signal</keyword>
<evidence type="ECO:0000313" key="12">
    <source>
        <dbReference type="EMBL" id="OXV05512.1"/>
    </source>
</evidence>
<feature type="domain" description="Chitin-binding type-1" evidence="10">
    <location>
        <begin position="34"/>
        <end position="77"/>
    </location>
</feature>